<evidence type="ECO:0000256" key="3">
    <source>
        <dbReference type="SAM" id="MobiDB-lite"/>
    </source>
</evidence>
<feature type="signal peptide" evidence="4">
    <location>
        <begin position="1"/>
        <end position="27"/>
    </location>
</feature>
<dbReference type="PANTHER" id="PTHR10680">
    <property type="entry name" value="PEPTIDYL-GLYCINE ALPHA-AMIDATING MONOOXYGENASE"/>
    <property type="match status" value="1"/>
</dbReference>
<dbReference type="EMBL" id="RZUL01000002">
    <property type="protein sequence ID" value="RVT41931.1"/>
    <property type="molecule type" value="Genomic_DNA"/>
</dbReference>
<dbReference type="InterPro" id="IPR011042">
    <property type="entry name" value="6-blade_b-propeller_TolB-like"/>
</dbReference>
<dbReference type="PANTHER" id="PTHR10680:SF14">
    <property type="entry name" value="PEPTIDYL-GLYCINE ALPHA-AMIDATING MONOOXYGENASE"/>
    <property type="match status" value="1"/>
</dbReference>
<organism evidence="5 6">
    <name type="scientific">Sphingobium algorifonticola</name>
    <dbReference type="NCBI Taxonomy" id="2008318"/>
    <lineage>
        <taxon>Bacteria</taxon>
        <taxon>Pseudomonadati</taxon>
        <taxon>Pseudomonadota</taxon>
        <taxon>Alphaproteobacteria</taxon>
        <taxon>Sphingomonadales</taxon>
        <taxon>Sphingomonadaceae</taxon>
        <taxon>Sphingobium</taxon>
    </lineage>
</organism>
<dbReference type="RefSeq" id="WP_127690075.1">
    <property type="nucleotide sequence ID" value="NZ_RZUL01000002.1"/>
</dbReference>
<keyword evidence="1 4" id="KW-0732">Signal</keyword>
<evidence type="ECO:0000313" key="6">
    <source>
        <dbReference type="Proteomes" id="UP000282977"/>
    </source>
</evidence>
<accession>A0A437J8U4</accession>
<gene>
    <name evidence="5" type="ORF">ENE74_06655</name>
</gene>
<keyword evidence="2" id="KW-0325">Glycoprotein</keyword>
<dbReference type="Proteomes" id="UP000282977">
    <property type="component" value="Unassembled WGS sequence"/>
</dbReference>
<comment type="caution">
    <text evidence="5">The sequence shown here is derived from an EMBL/GenBank/DDBJ whole genome shotgun (WGS) entry which is preliminary data.</text>
</comment>
<dbReference type="OrthoDB" id="9792285at2"/>
<evidence type="ECO:0000256" key="4">
    <source>
        <dbReference type="SAM" id="SignalP"/>
    </source>
</evidence>
<feature type="compositionally biased region" description="Polar residues" evidence="3">
    <location>
        <begin position="253"/>
        <end position="268"/>
    </location>
</feature>
<dbReference type="SUPFAM" id="SSF63829">
    <property type="entry name" value="Calcium-dependent phosphotriesterase"/>
    <property type="match status" value="1"/>
</dbReference>
<protein>
    <submittedName>
        <fullName evidence="5">Uncharacterized protein</fullName>
    </submittedName>
</protein>
<dbReference type="Gene3D" id="2.120.10.30">
    <property type="entry name" value="TolB, C-terminal domain"/>
    <property type="match status" value="1"/>
</dbReference>
<evidence type="ECO:0000256" key="1">
    <source>
        <dbReference type="ARBA" id="ARBA00022729"/>
    </source>
</evidence>
<dbReference type="AlphaFoldDB" id="A0A437J8U4"/>
<feature type="region of interest" description="Disordered" evidence="3">
    <location>
        <begin position="251"/>
        <end position="273"/>
    </location>
</feature>
<evidence type="ECO:0000256" key="2">
    <source>
        <dbReference type="ARBA" id="ARBA00023180"/>
    </source>
</evidence>
<sequence length="411" mass="44509">MKYGFPVIGWRYAAALSALLIGASLHAQGTKPVTTPRPPALAPLYTEILAPKGTPVPRFKVDAAWPTLPDDMMLGQVSGVAVDKDNDVWVIHRPHSLTATDNGLAQTPPIATCCRPAPTIVRFSQAGAYLDGWGTPATGPVIDGVSQWPKSGHGLYVDAKKTVWFGGNGDGDHAILNFTADGKFIKSYGRRDQTKGNLDKAALGNPADVWHEDDEVLVADGYINKRVIGFDNKSGAFGRFWGAYGVAPDAPTRQGNFDQSQATSTSDGGPNPASRQFGDIVHCVVPTKDGHIYVCDRRNNRAQLFRRDAKGAVTFVRDIVIAPETGGTRTVTDIAFSPDQKYVYIADMMNGRIWILLRETHQVLAAIGRNGRYAGEFTWLHSIATDADGNLYATEVSTGRRVQKLVFTGIE</sequence>
<name>A0A437J8U4_9SPHN</name>
<feature type="chain" id="PRO_5019339712" evidence="4">
    <location>
        <begin position="28"/>
        <end position="411"/>
    </location>
</feature>
<proteinExistence type="predicted"/>
<reference evidence="5 6" key="1">
    <citation type="submission" date="2019-01" db="EMBL/GenBank/DDBJ databases">
        <authorList>
            <person name="Chen W.-M."/>
        </authorList>
    </citation>
    <scope>NUCLEOTIDE SEQUENCE [LARGE SCALE GENOMIC DNA]</scope>
    <source>
        <strain evidence="5 6">TLA-22</strain>
    </source>
</reference>
<evidence type="ECO:0000313" key="5">
    <source>
        <dbReference type="EMBL" id="RVT41931.1"/>
    </source>
</evidence>
<keyword evidence="6" id="KW-1185">Reference proteome</keyword>